<keyword evidence="4" id="KW-1003">Cell membrane</keyword>
<proteinExistence type="inferred from homology"/>
<feature type="transmembrane region" description="Helical" evidence="9">
    <location>
        <begin position="144"/>
        <end position="168"/>
    </location>
</feature>
<dbReference type="EMBL" id="LNQE01001637">
    <property type="protein sequence ID" value="KUG14627.1"/>
    <property type="molecule type" value="Genomic_DNA"/>
</dbReference>
<evidence type="ECO:0000256" key="3">
    <source>
        <dbReference type="ARBA" id="ARBA00022448"/>
    </source>
</evidence>
<evidence type="ECO:0000313" key="10">
    <source>
        <dbReference type="EMBL" id="KUG14627.1"/>
    </source>
</evidence>
<comment type="subcellular location">
    <subcellularLocation>
        <location evidence="1">Cell membrane</location>
        <topology evidence="1">Multi-pass membrane protein</topology>
    </subcellularLocation>
</comment>
<feature type="transmembrane region" description="Helical" evidence="9">
    <location>
        <begin position="472"/>
        <end position="493"/>
    </location>
</feature>
<evidence type="ECO:0000256" key="1">
    <source>
        <dbReference type="ARBA" id="ARBA00004651"/>
    </source>
</evidence>
<evidence type="ECO:0000256" key="8">
    <source>
        <dbReference type="ARBA" id="ARBA00023136"/>
    </source>
</evidence>
<gene>
    <name evidence="10" type="ORF">ASZ90_015743</name>
</gene>
<protein>
    <submittedName>
        <fullName evidence="10">Potassium uptake protein trkh</fullName>
    </submittedName>
</protein>
<evidence type="ECO:0000256" key="9">
    <source>
        <dbReference type="SAM" id="Phobius"/>
    </source>
</evidence>
<dbReference type="GO" id="GO:0030001">
    <property type="term" value="P:metal ion transport"/>
    <property type="evidence" value="ECO:0007669"/>
    <property type="project" value="UniProtKB-ARBA"/>
</dbReference>
<feature type="transmembrane region" description="Helical" evidence="9">
    <location>
        <begin position="530"/>
        <end position="554"/>
    </location>
</feature>
<organism evidence="10">
    <name type="scientific">hydrocarbon metagenome</name>
    <dbReference type="NCBI Taxonomy" id="938273"/>
    <lineage>
        <taxon>unclassified sequences</taxon>
        <taxon>metagenomes</taxon>
        <taxon>ecological metagenomes</taxon>
    </lineage>
</organism>
<comment type="caution">
    <text evidence="10">The sequence shown here is derived from an EMBL/GenBank/DDBJ whole genome shotgun (WGS) entry which is preliminary data.</text>
</comment>
<feature type="transmembrane region" description="Helical" evidence="9">
    <location>
        <begin position="398"/>
        <end position="417"/>
    </location>
</feature>
<sequence>MVGYQGCTFQRYFIEKTSEIPFRFRYPDRLISEESLPYCSFPALFVAYSMESAAWGPGFPVKIKIFDGCTPSPSMKRLGHLSIIAHDMALIFEFLALVTLVPFIVLIIYQEWEMIIPMGMVPFTFVTLGVLISKVPKKAYTPSLSVALVAVALTWLAVALIGSIPFALALDIPWTDSIFESMSGWTDTGITMMTSLDTLPRTLIFWRSFTQWLGGIGVIAFGIAMLSRSGLSQIQLYRSEGRSEDLMPNVVSTGRRMWAIYFFLTVVSTGLILFSGIPLWDAMNLAMVAIATGGFTPHDAGVLYYNNPLLEALLIPVMIAGSLPFKLYFLVYRGKFRMFLKNSVVRLILALSLIGSVAVVFNLYLFNEYTLTEAVRFGTFGTISGLTSTGLQNSSLQWLPLPLIILMLLMFIGGASGSTAGGIKVNRVILGYEGLVWWFKRLFVRGNVLVPFKHEGKNIPTRISEVELSKNMLIIILYVLVVFVATILALHIAPTPFEVHKVVFEVISAISNNGLGHGYMTAASPAAAKWLFIFVMWIGRLEIIPVLILVMGIVRGFEPR</sequence>
<dbReference type="PANTHER" id="PTHR32024">
    <property type="entry name" value="TRK SYSTEM POTASSIUM UPTAKE PROTEIN TRKG-RELATED"/>
    <property type="match status" value="1"/>
</dbReference>
<keyword evidence="7" id="KW-0406">Ion transport</keyword>
<keyword evidence="3" id="KW-0813">Transport</keyword>
<keyword evidence="8 9" id="KW-0472">Membrane</keyword>
<dbReference type="GO" id="GO:0008324">
    <property type="term" value="F:monoatomic cation transmembrane transporter activity"/>
    <property type="evidence" value="ECO:0007669"/>
    <property type="project" value="InterPro"/>
</dbReference>
<evidence type="ECO:0000256" key="7">
    <source>
        <dbReference type="ARBA" id="ARBA00023065"/>
    </source>
</evidence>
<name>A0A0W8F2K9_9ZZZZ</name>
<dbReference type="GO" id="GO:0005886">
    <property type="term" value="C:plasma membrane"/>
    <property type="evidence" value="ECO:0007669"/>
    <property type="project" value="UniProtKB-SubCell"/>
</dbReference>
<dbReference type="PANTHER" id="PTHR32024:SF2">
    <property type="entry name" value="TRK SYSTEM POTASSIUM UPTAKE PROTEIN TRKG-RELATED"/>
    <property type="match status" value="1"/>
</dbReference>
<accession>A0A0W8F2K9</accession>
<feature type="transmembrane region" description="Helical" evidence="9">
    <location>
        <begin position="84"/>
        <end position="109"/>
    </location>
</feature>
<dbReference type="InterPro" id="IPR003445">
    <property type="entry name" value="Cat_transpt"/>
</dbReference>
<evidence type="ECO:0000256" key="5">
    <source>
        <dbReference type="ARBA" id="ARBA00022692"/>
    </source>
</evidence>
<keyword evidence="6 9" id="KW-1133">Transmembrane helix</keyword>
<keyword evidence="5 9" id="KW-0812">Transmembrane</keyword>
<reference evidence="10" key="1">
    <citation type="journal article" date="2015" name="Proc. Natl. Acad. Sci. U.S.A.">
        <title>Networks of energetic and metabolic interactions define dynamics in microbial communities.</title>
        <authorList>
            <person name="Embree M."/>
            <person name="Liu J.K."/>
            <person name="Al-Bassam M.M."/>
            <person name="Zengler K."/>
        </authorList>
    </citation>
    <scope>NUCLEOTIDE SEQUENCE</scope>
</reference>
<feature type="transmembrane region" description="Helical" evidence="9">
    <location>
        <begin position="344"/>
        <end position="366"/>
    </location>
</feature>
<evidence type="ECO:0000256" key="6">
    <source>
        <dbReference type="ARBA" id="ARBA00022989"/>
    </source>
</evidence>
<feature type="transmembrane region" description="Helical" evidence="9">
    <location>
        <begin position="313"/>
        <end position="332"/>
    </location>
</feature>
<evidence type="ECO:0000256" key="2">
    <source>
        <dbReference type="ARBA" id="ARBA00009137"/>
    </source>
</evidence>
<evidence type="ECO:0000256" key="4">
    <source>
        <dbReference type="ARBA" id="ARBA00022475"/>
    </source>
</evidence>
<feature type="transmembrane region" description="Helical" evidence="9">
    <location>
        <begin position="115"/>
        <end position="132"/>
    </location>
</feature>
<feature type="transmembrane region" description="Helical" evidence="9">
    <location>
        <begin position="204"/>
        <end position="226"/>
    </location>
</feature>
<feature type="transmembrane region" description="Helical" evidence="9">
    <location>
        <begin position="258"/>
        <end position="280"/>
    </location>
</feature>
<comment type="similarity">
    <text evidence="2">Belongs to the TrkH potassium transport family.</text>
</comment>
<dbReference type="AlphaFoldDB" id="A0A0W8F2K9"/>
<dbReference type="Pfam" id="PF02386">
    <property type="entry name" value="TrkH"/>
    <property type="match status" value="1"/>
</dbReference>